<keyword evidence="3 5" id="KW-0378">Hydrolase</keyword>
<feature type="active site" description="Proton acceptor" evidence="6">
    <location>
        <position position="48"/>
    </location>
</feature>
<evidence type="ECO:0000256" key="6">
    <source>
        <dbReference type="PIRSR" id="PIRSR026534-1"/>
    </source>
</evidence>
<name>A0A0X3URN7_9ACTN</name>
<gene>
    <name evidence="10" type="ORF">ADL15_14660</name>
</gene>
<dbReference type="EMBL" id="LLZH01000109">
    <property type="protein sequence ID" value="KUL35259.1"/>
    <property type="molecule type" value="Genomic_DNA"/>
</dbReference>
<dbReference type="InterPro" id="IPR006710">
    <property type="entry name" value="Glyco_hydro_43"/>
</dbReference>
<dbReference type="InterPro" id="IPR023296">
    <property type="entry name" value="Glyco_hydro_beta-prop_sf"/>
</dbReference>
<feature type="site" description="Important for substrate recognition" evidence="8">
    <location>
        <position position="286"/>
    </location>
</feature>
<evidence type="ECO:0000256" key="4">
    <source>
        <dbReference type="ARBA" id="ARBA00023295"/>
    </source>
</evidence>
<organism evidence="10 11">
    <name type="scientific">Actinoplanes awajinensis subsp. mycoplanecinus</name>
    <dbReference type="NCBI Taxonomy" id="135947"/>
    <lineage>
        <taxon>Bacteria</taxon>
        <taxon>Bacillati</taxon>
        <taxon>Actinomycetota</taxon>
        <taxon>Actinomycetes</taxon>
        <taxon>Micromonosporales</taxon>
        <taxon>Micromonosporaceae</taxon>
        <taxon>Actinoplanes</taxon>
    </lineage>
</organism>
<dbReference type="PANTHER" id="PTHR43301">
    <property type="entry name" value="ARABINAN ENDO-1,5-ALPHA-L-ARABINOSIDASE"/>
    <property type="match status" value="1"/>
</dbReference>
<dbReference type="Pfam" id="PF04616">
    <property type="entry name" value="Glyco_hydro_43"/>
    <property type="match status" value="1"/>
</dbReference>
<accession>A0A0X3URN7</accession>
<dbReference type="AlphaFoldDB" id="A0A0X3URN7"/>
<protein>
    <submittedName>
        <fullName evidence="10">Arabinan endo-1,5-alpha-L-arabinosidase</fullName>
    </submittedName>
</protein>
<comment type="pathway">
    <text evidence="1 5">Glycan metabolism; L-arabinan degradation.</text>
</comment>
<proteinExistence type="inferred from homology"/>
<dbReference type="UniPathway" id="UPA00667"/>
<dbReference type="PIRSF" id="PIRSF026534">
    <property type="entry name" value="Endo_alpha-L-arabinosidase"/>
    <property type="match status" value="1"/>
</dbReference>
<evidence type="ECO:0000256" key="3">
    <source>
        <dbReference type="ARBA" id="ARBA00022801"/>
    </source>
</evidence>
<comment type="caution">
    <text evidence="10">The sequence shown here is derived from an EMBL/GenBank/DDBJ whole genome shotgun (WGS) entry which is preliminary data.</text>
</comment>
<comment type="similarity">
    <text evidence="2 5">Belongs to the glycosyl hydrolase 43 family.</text>
</comment>
<dbReference type="InterPro" id="IPR050727">
    <property type="entry name" value="GH43_arabinanases"/>
</dbReference>
<evidence type="ECO:0000256" key="7">
    <source>
        <dbReference type="PIRSR" id="PIRSR026534-2"/>
    </source>
</evidence>
<evidence type="ECO:0000313" key="10">
    <source>
        <dbReference type="EMBL" id="KUL35259.1"/>
    </source>
</evidence>
<evidence type="ECO:0000313" key="11">
    <source>
        <dbReference type="Proteomes" id="UP000053244"/>
    </source>
</evidence>
<feature type="binding site" evidence="7">
    <location>
        <position position="48"/>
    </location>
    <ligand>
        <name>substrate</name>
    </ligand>
</feature>
<evidence type="ECO:0000256" key="1">
    <source>
        <dbReference type="ARBA" id="ARBA00004834"/>
    </source>
</evidence>
<dbReference type="OrthoDB" id="9801455at2"/>
<feature type="binding site" evidence="7">
    <location>
        <position position="125"/>
    </location>
    <ligand>
        <name>substrate</name>
    </ligand>
</feature>
<dbReference type="SUPFAM" id="SSF75005">
    <property type="entry name" value="Arabinanase/levansucrase/invertase"/>
    <property type="match status" value="1"/>
</dbReference>
<evidence type="ECO:0000256" key="2">
    <source>
        <dbReference type="ARBA" id="ARBA00009865"/>
    </source>
</evidence>
<feature type="site" description="Important for catalytic activity, responsible for pKa modulation of the active site Glu and correct orientation of both the proton donor and substrate" evidence="8">
    <location>
        <position position="163"/>
    </location>
</feature>
<keyword evidence="11" id="KW-1185">Reference proteome</keyword>
<feature type="binding site" evidence="7">
    <location>
        <begin position="160"/>
        <end position="163"/>
    </location>
    <ligand>
        <name>substrate</name>
    </ligand>
</feature>
<reference evidence="10 11" key="1">
    <citation type="submission" date="2015-10" db="EMBL/GenBank/DDBJ databases">
        <authorList>
            <person name="Gilbert D.G."/>
        </authorList>
    </citation>
    <scope>NUCLEOTIDE SEQUENCE [LARGE SCALE GENOMIC DNA]</scope>
    <source>
        <strain evidence="10 11">NRRL B-16712</strain>
    </source>
</reference>
<feature type="chain" id="PRO_5007055156" evidence="9">
    <location>
        <begin position="32"/>
        <end position="327"/>
    </location>
</feature>
<evidence type="ECO:0000256" key="8">
    <source>
        <dbReference type="PIRSR" id="PIRSR026534-3"/>
    </source>
</evidence>
<evidence type="ECO:0000256" key="9">
    <source>
        <dbReference type="SAM" id="SignalP"/>
    </source>
</evidence>
<dbReference type="GO" id="GO:0046558">
    <property type="term" value="F:arabinan endo-1,5-alpha-L-arabinosidase activity"/>
    <property type="evidence" value="ECO:0007669"/>
    <property type="project" value="InterPro"/>
</dbReference>
<dbReference type="InterPro" id="IPR016840">
    <property type="entry name" value="Glyco_hydro_43_endo_a_Ara-ase"/>
</dbReference>
<feature type="active site" description="Proton donor" evidence="6">
    <location>
        <position position="216"/>
    </location>
</feature>
<keyword evidence="4 5" id="KW-0326">Glycosidase</keyword>
<dbReference type="Gene3D" id="2.115.10.20">
    <property type="entry name" value="Glycosyl hydrolase domain, family 43"/>
    <property type="match status" value="1"/>
</dbReference>
<keyword evidence="9" id="KW-0732">Signal</keyword>
<dbReference type="Proteomes" id="UP000053244">
    <property type="component" value="Unassembled WGS sequence"/>
</dbReference>
<feature type="signal peptide" evidence="9">
    <location>
        <begin position="1"/>
        <end position="31"/>
    </location>
</feature>
<evidence type="ECO:0000256" key="5">
    <source>
        <dbReference type="PIRNR" id="PIRNR026534"/>
    </source>
</evidence>
<feature type="binding site" evidence="7">
    <location>
        <begin position="180"/>
        <end position="182"/>
    </location>
    <ligand>
        <name>substrate</name>
    </ligand>
</feature>
<dbReference type="CDD" id="cd08998">
    <property type="entry name" value="GH43_Arb43a-like"/>
    <property type="match status" value="1"/>
</dbReference>
<dbReference type="GO" id="GO:0031222">
    <property type="term" value="P:arabinan catabolic process"/>
    <property type="evidence" value="ECO:0007669"/>
    <property type="project" value="UniProtKB-UniPathway"/>
</dbReference>
<dbReference type="PANTHER" id="PTHR43301:SF3">
    <property type="entry name" value="ARABINAN ENDO-1,5-ALPHA-L-ARABINOSIDASE A-RELATED"/>
    <property type="match status" value="1"/>
</dbReference>
<sequence length="327" mass="34334">MTSRFRKWLLAGVTGVVAVSASVYGLTTANAATYPNPGAVTGSTGAHDPTIVKTPAGGYLLAATGDGITLKTSSDRTKFTDAGKAFPNGTAWADAYTGGSATLWAPDISYHNGKYLMYYAASTFGSSKSAIFLAGSTTGAAGTWTNYGKILESTATSGWNAIDPNLTVTPAGEWYLSLGSFWTGLKMVKLNPSTGKRADTTLVNLAERFVNSKSVEAPYVYHRGGYYYLFMAFDLCCKGASSTYRTTVARSTSVTGPYKDRAGTLTTAGGGTEILASHDTIYGPGHPSVFADGDGDVLVYHYYTAAGDAKLGINRLTWSSTGWPTVS</sequence>
<dbReference type="RefSeq" id="WP_067689984.1">
    <property type="nucleotide sequence ID" value="NZ_LLZH01000109.1"/>
</dbReference>